<proteinExistence type="predicted"/>
<name>A0A4Y2HA18_ARAVE</name>
<feature type="non-terminal residue" evidence="2">
    <location>
        <position position="23"/>
    </location>
</feature>
<feature type="compositionally biased region" description="Low complexity" evidence="1">
    <location>
        <begin position="1"/>
        <end position="10"/>
    </location>
</feature>
<sequence>MTTSAATIDDASTEVHSKALMMP</sequence>
<evidence type="ECO:0000313" key="2">
    <source>
        <dbReference type="EMBL" id="GBM62005.1"/>
    </source>
</evidence>
<dbReference type="AlphaFoldDB" id="A0A4Y2HA18"/>
<keyword evidence="3" id="KW-1185">Reference proteome</keyword>
<gene>
    <name evidence="2" type="ORF">AVEN_29646_1</name>
</gene>
<protein>
    <submittedName>
        <fullName evidence="2">Uncharacterized protein</fullName>
    </submittedName>
</protein>
<evidence type="ECO:0000256" key="1">
    <source>
        <dbReference type="SAM" id="MobiDB-lite"/>
    </source>
</evidence>
<feature type="region of interest" description="Disordered" evidence="1">
    <location>
        <begin position="1"/>
        <end position="23"/>
    </location>
</feature>
<accession>A0A4Y2HA18</accession>
<comment type="caution">
    <text evidence="2">The sequence shown here is derived from an EMBL/GenBank/DDBJ whole genome shotgun (WGS) entry which is preliminary data.</text>
</comment>
<dbReference type="Proteomes" id="UP000499080">
    <property type="component" value="Unassembled WGS sequence"/>
</dbReference>
<evidence type="ECO:0000313" key="3">
    <source>
        <dbReference type="Proteomes" id="UP000499080"/>
    </source>
</evidence>
<dbReference type="EMBL" id="BGPR01257684">
    <property type="protein sequence ID" value="GBM62005.1"/>
    <property type="molecule type" value="Genomic_DNA"/>
</dbReference>
<organism evidence="2 3">
    <name type="scientific">Araneus ventricosus</name>
    <name type="common">Orbweaver spider</name>
    <name type="synonym">Epeira ventricosa</name>
    <dbReference type="NCBI Taxonomy" id="182803"/>
    <lineage>
        <taxon>Eukaryota</taxon>
        <taxon>Metazoa</taxon>
        <taxon>Ecdysozoa</taxon>
        <taxon>Arthropoda</taxon>
        <taxon>Chelicerata</taxon>
        <taxon>Arachnida</taxon>
        <taxon>Araneae</taxon>
        <taxon>Araneomorphae</taxon>
        <taxon>Entelegynae</taxon>
        <taxon>Araneoidea</taxon>
        <taxon>Araneidae</taxon>
        <taxon>Araneus</taxon>
    </lineage>
</organism>
<reference evidence="2 3" key="1">
    <citation type="journal article" date="2019" name="Sci. Rep.">
        <title>Orb-weaving spider Araneus ventricosus genome elucidates the spidroin gene catalogue.</title>
        <authorList>
            <person name="Kono N."/>
            <person name="Nakamura H."/>
            <person name="Ohtoshi R."/>
            <person name="Moran D.A.P."/>
            <person name="Shinohara A."/>
            <person name="Yoshida Y."/>
            <person name="Fujiwara M."/>
            <person name="Mori M."/>
            <person name="Tomita M."/>
            <person name="Arakawa K."/>
        </authorList>
    </citation>
    <scope>NUCLEOTIDE SEQUENCE [LARGE SCALE GENOMIC DNA]</scope>
</reference>